<comment type="caution">
    <text evidence="1">The sequence shown here is derived from an EMBL/GenBank/DDBJ whole genome shotgun (WGS) entry which is preliminary data.</text>
</comment>
<keyword evidence="2" id="KW-1185">Reference proteome</keyword>
<sequence length="67" mass="7283">MFTNQSLGAPEATLMDGRTFQNGKSGGSFDVGTLMSTLFLPFTFEVGRVADMSDAISFELHVYQNQA</sequence>
<gene>
    <name evidence="1" type="ORF">ATI61_11624</name>
</gene>
<accession>A0ABX9JP51</accession>
<evidence type="ECO:0000313" key="1">
    <source>
        <dbReference type="EMBL" id="REG23556.1"/>
    </source>
</evidence>
<evidence type="ECO:0000313" key="2">
    <source>
        <dbReference type="Proteomes" id="UP000256345"/>
    </source>
</evidence>
<protein>
    <submittedName>
        <fullName evidence="1">Uncharacterized protein</fullName>
    </submittedName>
</protein>
<dbReference type="Proteomes" id="UP000256345">
    <property type="component" value="Unassembled WGS sequence"/>
</dbReference>
<dbReference type="EMBL" id="QUMU01000016">
    <property type="protein sequence ID" value="REG23556.1"/>
    <property type="molecule type" value="Genomic_DNA"/>
</dbReference>
<name>A0ABX9JP51_9BACT</name>
<proteinExistence type="predicted"/>
<reference evidence="1 2" key="1">
    <citation type="submission" date="2018-08" db="EMBL/GenBank/DDBJ databases">
        <title>Genomic Encyclopedia of Archaeal and Bacterial Type Strains, Phase II (KMG-II): from individual species to whole genera.</title>
        <authorList>
            <person name="Goeker M."/>
        </authorList>
    </citation>
    <scope>NUCLEOTIDE SEQUENCE [LARGE SCALE GENOMIC DNA]</scope>
    <source>
        <strain evidence="1 2">DSM 2261</strain>
    </source>
</reference>
<organism evidence="1 2">
    <name type="scientific">Archangium gephyra</name>
    <dbReference type="NCBI Taxonomy" id="48"/>
    <lineage>
        <taxon>Bacteria</taxon>
        <taxon>Pseudomonadati</taxon>
        <taxon>Myxococcota</taxon>
        <taxon>Myxococcia</taxon>
        <taxon>Myxococcales</taxon>
        <taxon>Cystobacterineae</taxon>
        <taxon>Archangiaceae</taxon>
        <taxon>Archangium</taxon>
    </lineage>
</organism>